<dbReference type="PROSITE" id="PS00079">
    <property type="entry name" value="MULTICOPPER_OXIDASE1"/>
    <property type="match status" value="1"/>
</dbReference>
<dbReference type="GO" id="GO:0005507">
    <property type="term" value="F:copper ion binding"/>
    <property type="evidence" value="ECO:0007669"/>
    <property type="project" value="InterPro"/>
</dbReference>
<evidence type="ECO:0000259" key="7">
    <source>
        <dbReference type="Pfam" id="PF07731"/>
    </source>
</evidence>
<reference evidence="9" key="1">
    <citation type="submission" date="2020-12" db="EMBL/GenBank/DDBJ databases">
        <title>Metabolic potential, ecology and presence of endohyphal bacteria is reflected in genomic diversity of Mucoromycotina.</title>
        <authorList>
            <person name="Muszewska A."/>
            <person name="Okrasinska A."/>
            <person name="Steczkiewicz K."/>
            <person name="Drgas O."/>
            <person name="Orlowska M."/>
            <person name="Perlinska-Lenart U."/>
            <person name="Aleksandrzak-Piekarczyk T."/>
            <person name="Szatraj K."/>
            <person name="Zielenkiewicz U."/>
            <person name="Pilsyk S."/>
            <person name="Malc E."/>
            <person name="Mieczkowski P."/>
            <person name="Kruszewska J.S."/>
            <person name="Biernat P."/>
            <person name="Pawlowska J."/>
        </authorList>
    </citation>
    <scope>NUCLEOTIDE SEQUENCE</scope>
    <source>
        <strain evidence="9">WA0000067209</strain>
    </source>
</reference>
<dbReference type="InterPro" id="IPR001117">
    <property type="entry name" value="Cu-oxidase_2nd"/>
</dbReference>
<feature type="domain" description="Plastocyanin-like" evidence="7">
    <location>
        <begin position="409"/>
        <end position="516"/>
    </location>
</feature>
<organism evidence="9 10">
    <name type="scientific">Mortierella isabellina</name>
    <name type="common">Filamentous fungus</name>
    <name type="synonym">Umbelopsis isabellina</name>
    <dbReference type="NCBI Taxonomy" id="91625"/>
    <lineage>
        <taxon>Eukaryota</taxon>
        <taxon>Fungi</taxon>
        <taxon>Fungi incertae sedis</taxon>
        <taxon>Mucoromycota</taxon>
        <taxon>Mucoromycotina</taxon>
        <taxon>Umbelopsidomycetes</taxon>
        <taxon>Umbelopsidales</taxon>
        <taxon>Umbelopsidaceae</taxon>
        <taxon>Umbelopsis</taxon>
    </lineage>
</organism>
<keyword evidence="3" id="KW-0560">Oxidoreductase</keyword>
<dbReference type="PANTHER" id="PTHR11709">
    <property type="entry name" value="MULTI-COPPER OXIDASE"/>
    <property type="match status" value="1"/>
</dbReference>
<dbReference type="Pfam" id="PF07732">
    <property type="entry name" value="Cu-oxidase_3"/>
    <property type="match status" value="1"/>
</dbReference>
<evidence type="ECO:0000256" key="3">
    <source>
        <dbReference type="ARBA" id="ARBA00023002"/>
    </source>
</evidence>
<dbReference type="InterPro" id="IPR011706">
    <property type="entry name" value="Cu-oxidase_C"/>
</dbReference>
<dbReference type="GO" id="GO:0016491">
    <property type="term" value="F:oxidoreductase activity"/>
    <property type="evidence" value="ECO:0007669"/>
    <property type="project" value="UniProtKB-KW"/>
</dbReference>
<comment type="caution">
    <text evidence="9">The sequence shown here is derived from an EMBL/GenBank/DDBJ whole genome shotgun (WGS) entry which is preliminary data.</text>
</comment>
<evidence type="ECO:0008006" key="11">
    <source>
        <dbReference type="Google" id="ProtNLM"/>
    </source>
</evidence>
<feature type="signal peptide" evidence="5">
    <location>
        <begin position="1"/>
        <end position="22"/>
    </location>
</feature>
<dbReference type="SUPFAM" id="SSF49503">
    <property type="entry name" value="Cupredoxins"/>
    <property type="match status" value="3"/>
</dbReference>
<dbReference type="PANTHER" id="PTHR11709:SF511">
    <property type="entry name" value="LACCASE"/>
    <property type="match status" value="1"/>
</dbReference>
<name>A0A8H7PZM2_MORIS</name>
<evidence type="ECO:0000256" key="1">
    <source>
        <dbReference type="ARBA" id="ARBA00010609"/>
    </source>
</evidence>
<dbReference type="InterPro" id="IPR008972">
    <property type="entry name" value="Cupredoxin"/>
</dbReference>
<dbReference type="OrthoDB" id="2121828at2759"/>
<evidence type="ECO:0000256" key="2">
    <source>
        <dbReference type="ARBA" id="ARBA00022723"/>
    </source>
</evidence>
<evidence type="ECO:0000256" key="4">
    <source>
        <dbReference type="ARBA" id="ARBA00023008"/>
    </source>
</evidence>
<dbReference type="CDD" id="cd13857">
    <property type="entry name" value="CuRO_1_Diphenol_Ox"/>
    <property type="match status" value="1"/>
</dbReference>
<accession>A0A8H7PZM2</accession>
<keyword evidence="4" id="KW-0186">Copper</keyword>
<evidence type="ECO:0000259" key="6">
    <source>
        <dbReference type="Pfam" id="PF00394"/>
    </source>
</evidence>
<sequence>MLWLNRVISLAVFAIFISHVSAATVREYFWTIRNVTVSPDGFSRTMITANDQFPGPKIEVDHGDVVRVEVTNELTMPTSIHWHGITQRYTPYEDGVTGVTNCPIPAGQKYVYEFNTTGSYGTFWWHAHQGAQYTDGLYGPLIVHNRDAEAHLDDYDEERVLMLSDYYHVESPRMLEELGKLGALESFPDNVIINGKNTVDCKKFYVPNGRTCVRNDSNIEVLDFTPGKRYRLRILNTGTFANTIFSIDNHTLTIIEADGTDLKKYTVDRLTVHVGQRYSVIVEAKQQPQNYFMRAELDRECFFTPGVKTVPELPQAIGVVRYNDGTDTFNDSVHHVGGDLHCQDMDPKILENFYPRQAPQYDRSITLSMRFGKNKDNLLRGFLNNITFNNHENTPTLLNLWSVQDGLVGDNLVYHIEKPQHIQLVLQGTPAGNEHPFHLHGQEFYLMGTGFGVYNATEHEPTLNHANPVRRDVATVPGRGWAVLRFWAHPGVWFFHCHMDWHLEAGLAVQFVVMPKAIQNLKIPQKVLDQCGKVDYQFTRKTYLASPKPKNETTEINPEYHVSPQGWNDTTWIDEEHLMADISFRRSKLQFVDEKKNNVMMLDS</sequence>
<dbReference type="Gene3D" id="2.60.40.420">
    <property type="entry name" value="Cupredoxins - blue copper proteins"/>
    <property type="match status" value="3"/>
</dbReference>
<protein>
    <recommendedName>
        <fullName evidence="11">Laccase</fullName>
    </recommendedName>
</protein>
<dbReference type="InterPro" id="IPR002355">
    <property type="entry name" value="Cu_oxidase_Cu_BS"/>
</dbReference>
<evidence type="ECO:0000259" key="8">
    <source>
        <dbReference type="Pfam" id="PF07732"/>
    </source>
</evidence>
<dbReference type="AlphaFoldDB" id="A0A8H7PZM2"/>
<keyword evidence="2" id="KW-0479">Metal-binding</keyword>
<gene>
    <name evidence="9" type="ORF">INT43_006178</name>
</gene>
<dbReference type="PROSITE" id="PS00080">
    <property type="entry name" value="MULTICOPPER_OXIDASE2"/>
    <property type="match status" value="1"/>
</dbReference>
<evidence type="ECO:0000313" key="9">
    <source>
        <dbReference type="EMBL" id="KAG2183183.1"/>
    </source>
</evidence>
<evidence type="ECO:0000256" key="5">
    <source>
        <dbReference type="SAM" id="SignalP"/>
    </source>
</evidence>
<dbReference type="Pfam" id="PF00394">
    <property type="entry name" value="Cu-oxidase"/>
    <property type="match status" value="1"/>
</dbReference>
<evidence type="ECO:0000313" key="10">
    <source>
        <dbReference type="Proteomes" id="UP000654370"/>
    </source>
</evidence>
<feature type="domain" description="Plastocyanin-like" evidence="8">
    <location>
        <begin position="32"/>
        <end position="146"/>
    </location>
</feature>
<dbReference type="InterPro" id="IPR011707">
    <property type="entry name" value="Cu-oxidase-like_N"/>
</dbReference>
<dbReference type="FunFam" id="2.60.40.420:FF:000045">
    <property type="entry name" value="Laccase 2"/>
    <property type="match status" value="1"/>
</dbReference>
<dbReference type="EMBL" id="JAEPQZ010000003">
    <property type="protein sequence ID" value="KAG2183183.1"/>
    <property type="molecule type" value="Genomic_DNA"/>
</dbReference>
<proteinExistence type="inferred from homology"/>
<feature type="chain" id="PRO_5034758526" description="Laccase" evidence="5">
    <location>
        <begin position="23"/>
        <end position="604"/>
    </location>
</feature>
<comment type="similarity">
    <text evidence="1">Belongs to the multicopper oxidase family.</text>
</comment>
<dbReference type="Proteomes" id="UP000654370">
    <property type="component" value="Unassembled WGS sequence"/>
</dbReference>
<feature type="domain" description="Plastocyanin-like" evidence="6">
    <location>
        <begin position="158"/>
        <end position="323"/>
    </location>
</feature>
<keyword evidence="5" id="KW-0732">Signal</keyword>
<dbReference type="InterPro" id="IPR045087">
    <property type="entry name" value="Cu-oxidase_fam"/>
</dbReference>
<dbReference type="InterPro" id="IPR033138">
    <property type="entry name" value="Cu_oxidase_CS"/>
</dbReference>
<dbReference type="Pfam" id="PF07731">
    <property type="entry name" value="Cu-oxidase_2"/>
    <property type="match status" value="1"/>
</dbReference>
<keyword evidence="10" id="KW-1185">Reference proteome</keyword>